<dbReference type="Proteomes" id="UP001445732">
    <property type="component" value="Unassembled WGS sequence"/>
</dbReference>
<dbReference type="Gene3D" id="1.20.1270.360">
    <property type="match status" value="1"/>
</dbReference>
<dbReference type="InterPro" id="IPR005560">
    <property type="entry name" value="Csp_YhjQ"/>
</dbReference>
<dbReference type="EMBL" id="JBEGDD010000002">
    <property type="protein sequence ID" value="MEQ7154163.1"/>
    <property type="molecule type" value="Genomic_DNA"/>
</dbReference>
<accession>A0ABV1NK07</accession>
<dbReference type="Pfam" id="PF03860">
    <property type="entry name" value="Csp"/>
    <property type="match status" value="1"/>
</dbReference>
<dbReference type="CDD" id="cd08026">
    <property type="entry name" value="DUF326"/>
    <property type="match status" value="1"/>
</dbReference>
<sequence length="137" mass="14577">MHIASMIGSHPHVQGETNEALIRAIEEAYACAATCRICADACLGESMVSDMVQCIRLDLDCADICAATGAVGARRTGSNEAVIKWMLKVCAEACAACATECEKHAGMHEHCRICAEACRRCEDACRKAADTITPSRA</sequence>
<dbReference type="PANTHER" id="PTHR37310">
    <property type="entry name" value="CYTOPLASMIC PROTEIN-RELATED"/>
    <property type="match status" value="1"/>
</dbReference>
<protein>
    <submittedName>
        <fullName evidence="1">Four-helix bundle copper-binding protein</fullName>
    </submittedName>
</protein>
<keyword evidence="2" id="KW-1185">Reference proteome</keyword>
<dbReference type="PANTHER" id="PTHR37310:SF1">
    <property type="entry name" value="CYTOPLASMIC PROTEIN"/>
    <property type="match status" value="1"/>
</dbReference>
<evidence type="ECO:0000313" key="2">
    <source>
        <dbReference type="Proteomes" id="UP001445732"/>
    </source>
</evidence>
<reference evidence="1 2" key="1">
    <citation type="submission" date="2024-06" db="EMBL/GenBank/DDBJ databases">
        <title>Brevundimonas sp. C11.</title>
        <authorList>
            <person name="Maltman C."/>
        </authorList>
    </citation>
    <scope>NUCLEOTIDE SEQUENCE [LARGE SCALE GENOMIC DNA]</scope>
    <source>
        <strain evidence="1 2">C11</strain>
    </source>
</reference>
<dbReference type="RefSeq" id="WP_349683342.1">
    <property type="nucleotide sequence ID" value="NZ_JBEGDD010000002.1"/>
</dbReference>
<name>A0ABV1NK07_9CAUL</name>
<proteinExistence type="predicted"/>
<organism evidence="1 2">
    <name type="scientific">Brevundimonas aurifodinae</name>
    <dbReference type="NCBI Taxonomy" id="1508312"/>
    <lineage>
        <taxon>Bacteria</taxon>
        <taxon>Pseudomonadati</taxon>
        <taxon>Pseudomonadota</taxon>
        <taxon>Alphaproteobacteria</taxon>
        <taxon>Caulobacterales</taxon>
        <taxon>Caulobacteraceae</taxon>
        <taxon>Brevundimonas</taxon>
    </lineage>
</organism>
<dbReference type="InterPro" id="IPR044543">
    <property type="entry name" value="YHJQ-like"/>
</dbReference>
<evidence type="ECO:0000313" key="1">
    <source>
        <dbReference type="EMBL" id="MEQ7154163.1"/>
    </source>
</evidence>
<gene>
    <name evidence="1" type="ORF">ABN401_02930</name>
</gene>
<comment type="caution">
    <text evidence="1">The sequence shown here is derived from an EMBL/GenBank/DDBJ whole genome shotgun (WGS) entry which is preliminary data.</text>
</comment>